<dbReference type="InterPro" id="IPR029016">
    <property type="entry name" value="GAF-like_dom_sf"/>
</dbReference>
<dbReference type="SUPFAM" id="SSF55781">
    <property type="entry name" value="GAF domain-like"/>
    <property type="match status" value="1"/>
</dbReference>
<dbReference type="Pfam" id="PF01628">
    <property type="entry name" value="HrcA"/>
    <property type="match status" value="1"/>
</dbReference>
<dbReference type="InterPro" id="IPR021153">
    <property type="entry name" value="HrcA_C"/>
</dbReference>
<dbReference type="Gene3D" id="3.30.450.40">
    <property type="match status" value="1"/>
</dbReference>
<keyword evidence="1" id="KW-0678">Repressor</keyword>
<evidence type="ECO:0000256" key="1">
    <source>
        <dbReference type="ARBA" id="ARBA00022491"/>
    </source>
</evidence>
<reference evidence="5 6" key="2">
    <citation type="submission" date="2009-02" db="EMBL/GenBank/DDBJ databases">
        <title>Draft genome sequence of Holdemania filiformis DSM 12042.</title>
        <authorList>
            <person name="Sudarsanam P."/>
            <person name="Ley R."/>
            <person name="Guruge J."/>
            <person name="Turnbaugh P.J."/>
            <person name="Mahowald M."/>
            <person name="Liep D."/>
            <person name="Gordon J."/>
        </authorList>
    </citation>
    <scope>NUCLEOTIDE SEQUENCE [LARGE SCALE GENOMIC DNA]</scope>
    <source>
        <strain evidence="5 6">DSM 12042</strain>
    </source>
</reference>
<keyword evidence="3" id="KW-0804">Transcription</keyword>
<comment type="caution">
    <text evidence="5">The sequence shown here is derived from an EMBL/GenBank/DDBJ whole genome shotgun (WGS) entry which is preliminary data.</text>
</comment>
<feature type="domain" description="Heat-inducible transcription repressor HrcA C-terminal" evidence="4">
    <location>
        <begin position="14"/>
        <end position="135"/>
    </location>
</feature>
<evidence type="ECO:0000256" key="2">
    <source>
        <dbReference type="ARBA" id="ARBA00023015"/>
    </source>
</evidence>
<feature type="non-terminal residue" evidence="5">
    <location>
        <position position="1"/>
    </location>
</feature>
<dbReference type="GO" id="GO:0003677">
    <property type="term" value="F:DNA binding"/>
    <property type="evidence" value="ECO:0007669"/>
    <property type="project" value="InterPro"/>
</dbReference>
<dbReference type="InterPro" id="IPR002571">
    <property type="entry name" value="HrcA"/>
</dbReference>
<dbReference type="PANTHER" id="PTHR34824:SF1">
    <property type="entry name" value="HEAT-INDUCIBLE TRANSCRIPTION REPRESSOR HRCA"/>
    <property type="match status" value="1"/>
</dbReference>
<organism evidence="5 6">
    <name type="scientific">Holdemania filiformis DSM 12042</name>
    <dbReference type="NCBI Taxonomy" id="545696"/>
    <lineage>
        <taxon>Bacteria</taxon>
        <taxon>Bacillati</taxon>
        <taxon>Bacillota</taxon>
        <taxon>Erysipelotrichia</taxon>
        <taxon>Erysipelotrichales</taxon>
        <taxon>Erysipelotrichaceae</taxon>
        <taxon>Holdemania</taxon>
    </lineage>
</organism>
<reference evidence="5 6" key="1">
    <citation type="submission" date="2008-12" db="EMBL/GenBank/DDBJ databases">
        <authorList>
            <person name="Fulton L."/>
            <person name="Clifton S."/>
            <person name="Fulton B."/>
            <person name="Xu J."/>
            <person name="Minx P."/>
            <person name="Pepin K.H."/>
            <person name="Johnson M."/>
            <person name="Bhonagiri V."/>
            <person name="Nash W.E."/>
            <person name="Mardis E.R."/>
            <person name="Wilson R.K."/>
        </authorList>
    </citation>
    <scope>NUCLEOTIDE SEQUENCE [LARGE SCALE GENOMIC DNA]</scope>
    <source>
        <strain evidence="5 6">DSM 12042</strain>
    </source>
</reference>
<dbReference type="GO" id="GO:0045892">
    <property type="term" value="P:negative regulation of DNA-templated transcription"/>
    <property type="evidence" value="ECO:0007669"/>
    <property type="project" value="TreeGrafter"/>
</dbReference>
<dbReference type="eggNOG" id="COG1420">
    <property type="taxonomic scope" value="Bacteria"/>
</dbReference>
<gene>
    <name evidence="5" type="ORF">HOLDEFILI_01857</name>
</gene>
<sequence>GHLVKDVVDKMDSIKPILAAHVKRHEMLFQAFVNAFVKFASENVYFSGQNNMLYQPEFADIEKLKELMAMMENPSLWRQIGTTANPELALKMNENAQLVWVNDMAVVTSKFKLGSDEEGQLMVFGPSRMDYDRIVSLLELVSQSIESLYGKGGSHE</sequence>
<dbReference type="PANTHER" id="PTHR34824">
    <property type="entry name" value="HEAT-INDUCIBLE TRANSCRIPTION REPRESSOR HRCA"/>
    <property type="match status" value="1"/>
</dbReference>
<keyword evidence="2" id="KW-0805">Transcription regulation</keyword>
<dbReference type="AlphaFoldDB" id="B9Y7R2"/>
<evidence type="ECO:0000259" key="4">
    <source>
        <dbReference type="Pfam" id="PF01628"/>
    </source>
</evidence>
<dbReference type="RefSeq" id="WP_006059047.1">
    <property type="nucleotide sequence ID" value="NZ_GG657556.1"/>
</dbReference>
<dbReference type="HOGENOM" id="CLU_1690437_0_0_9"/>
<protein>
    <recommendedName>
        <fullName evidence="4">Heat-inducible transcription repressor HrcA C-terminal domain-containing protein</fullName>
    </recommendedName>
</protein>
<evidence type="ECO:0000313" key="6">
    <source>
        <dbReference type="Proteomes" id="UP000005950"/>
    </source>
</evidence>
<dbReference type="EMBL" id="ACCF01000103">
    <property type="protein sequence ID" value="EEF67977.1"/>
    <property type="molecule type" value="Genomic_DNA"/>
</dbReference>
<name>B9Y7R2_9FIRM</name>
<accession>B9Y7R2</accession>
<proteinExistence type="predicted"/>
<evidence type="ECO:0000256" key="3">
    <source>
        <dbReference type="ARBA" id="ARBA00023163"/>
    </source>
</evidence>
<evidence type="ECO:0000313" key="5">
    <source>
        <dbReference type="EMBL" id="EEF67977.1"/>
    </source>
</evidence>
<dbReference type="STRING" id="545696.HOLDEFILI_01857"/>
<dbReference type="Proteomes" id="UP000005950">
    <property type="component" value="Unassembled WGS sequence"/>
</dbReference>